<accession>A0A427B3A1</accession>
<organism evidence="1 2">
    <name type="scientific">Ensete ventricosum</name>
    <name type="common">Abyssinian banana</name>
    <name type="synonym">Musa ensete</name>
    <dbReference type="NCBI Taxonomy" id="4639"/>
    <lineage>
        <taxon>Eukaryota</taxon>
        <taxon>Viridiplantae</taxon>
        <taxon>Streptophyta</taxon>
        <taxon>Embryophyta</taxon>
        <taxon>Tracheophyta</taxon>
        <taxon>Spermatophyta</taxon>
        <taxon>Magnoliopsida</taxon>
        <taxon>Liliopsida</taxon>
        <taxon>Zingiberales</taxon>
        <taxon>Musaceae</taxon>
        <taxon>Ensete</taxon>
    </lineage>
</organism>
<evidence type="ECO:0000313" key="2">
    <source>
        <dbReference type="Proteomes" id="UP000287651"/>
    </source>
</evidence>
<protein>
    <submittedName>
        <fullName evidence="1">Uncharacterized protein</fullName>
    </submittedName>
</protein>
<dbReference type="Proteomes" id="UP000287651">
    <property type="component" value="Unassembled WGS sequence"/>
</dbReference>
<comment type="caution">
    <text evidence="1">The sequence shown here is derived from an EMBL/GenBank/DDBJ whole genome shotgun (WGS) entry which is preliminary data.</text>
</comment>
<proteinExistence type="predicted"/>
<name>A0A427B3A1_ENSVE</name>
<evidence type="ECO:0000313" key="1">
    <source>
        <dbReference type="EMBL" id="RRT82946.1"/>
    </source>
</evidence>
<sequence>MDTDRSYDPNDDPIRLFPFRIRILLQPLLDLSENGSDLMAEISSSLHLLNGSDLAINGSRIWIIRLIRIVMSSLSNYSTVQIFRSMDLGYQNPRAKPSQFHSSRLFLRPEPGIISPAESVGVLPCLLHLSCDFS</sequence>
<reference evidence="1 2" key="1">
    <citation type="journal article" date="2014" name="Agronomy (Basel)">
        <title>A Draft Genome Sequence for Ensete ventricosum, the Drought-Tolerant Tree Against Hunger.</title>
        <authorList>
            <person name="Harrison J."/>
            <person name="Moore K.A."/>
            <person name="Paszkiewicz K."/>
            <person name="Jones T."/>
            <person name="Grant M."/>
            <person name="Ambacheew D."/>
            <person name="Muzemil S."/>
            <person name="Studholme D.J."/>
        </authorList>
    </citation>
    <scope>NUCLEOTIDE SEQUENCE [LARGE SCALE GENOMIC DNA]</scope>
</reference>
<gene>
    <name evidence="1" type="ORF">B296_00012031</name>
</gene>
<dbReference type="AlphaFoldDB" id="A0A427B3A1"/>
<dbReference type="EMBL" id="AMZH03000591">
    <property type="protein sequence ID" value="RRT82946.1"/>
    <property type="molecule type" value="Genomic_DNA"/>
</dbReference>